<evidence type="ECO:0000313" key="1">
    <source>
        <dbReference type="EMBL" id="WAM31193.1"/>
    </source>
</evidence>
<sequence length="151" mass="17199">MYEIAEQVEVLNVFSASSHFTRIADELLGEFGTVSIRVFDYEEILNQMDIVFVFENIEYKSYRGKGVICYPEKGIVEDGMFTKSSISPGDIKVDFLPLKDIVEYDIMPFCNLPPAIIGILNEKLLFTSINSFSDAKSIFTKNLFDVKIKLK</sequence>
<dbReference type="RefSeq" id="WP_235374997.1">
    <property type="nucleotide sequence ID" value="NZ_CP113864.1"/>
</dbReference>
<proteinExistence type="predicted"/>
<evidence type="ECO:0000313" key="2">
    <source>
        <dbReference type="Proteomes" id="UP001164745"/>
    </source>
</evidence>
<accession>A0ABY7BEE1</accession>
<organism evidence="1 2">
    <name type="scientific">Caldicellulosiruptor naganoensis</name>
    <dbReference type="NCBI Taxonomy" id="29324"/>
    <lineage>
        <taxon>Bacteria</taxon>
        <taxon>Bacillati</taxon>
        <taxon>Bacillota</taxon>
        <taxon>Bacillota incertae sedis</taxon>
        <taxon>Caldicellulosiruptorales</taxon>
        <taxon>Caldicellulosiruptoraceae</taxon>
        <taxon>Caldicellulosiruptor</taxon>
    </lineage>
</organism>
<name>A0ABY7BEE1_9FIRM</name>
<protein>
    <submittedName>
        <fullName evidence="1">Uncharacterized protein</fullName>
    </submittedName>
</protein>
<dbReference type="Proteomes" id="UP001164745">
    <property type="component" value="Chromosome"/>
</dbReference>
<reference evidence="1" key="1">
    <citation type="submission" date="2022-12" db="EMBL/GenBank/DDBJ databases">
        <authorList>
            <person name="Bing R.G."/>
            <person name="Willard D.J."/>
            <person name="Manesh M.J.H."/>
            <person name="Laemthong T."/>
            <person name="Crosby J.R."/>
            <person name="Kelly R.M."/>
        </authorList>
    </citation>
    <scope>NUCLEOTIDE SEQUENCE</scope>
    <source>
        <strain evidence="1">DSM 8991</strain>
    </source>
</reference>
<gene>
    <name evidence="1" type="ORF">OTJ99_002023</name>
</gene>
<keyword evidence="2" id="KW-1185">Reference proteome</keyword>
<dbReference type="EMBL" id="CP113864">
    <property type="protein sequence ID" value="WAM31193.1"/>
    <property type="molecule type" value="Genomic_DNA"/>
</dbReference>